<dbReference type="SUPFAM" id="SSF56112">
    <property type="entry name" value="Protein kinase-like (PK-like)"/>
    <property type="match status" value="1"/>
</dbReference>
<feature type="compositionally biased region" description="Gly residues" evidence="1">
    <location>
        <begin position="477"/>
        <end position="495"/>
    </location>
</feature>
<evidence type="ECO:0000259" key="2">
    <source>
        <dbReference type="PROSITE" id="PS50011"/>
    </source>
</evidence>
<dbReference type="InterPro" id="IPR053524">
    <property type="entry name" value="Aerial_hyphae_peptide-synth"/>
</dbReference>
<dbReference type="InterPro" id="IPR057929">
    <property type="entry name" value="RamC_N"/>
</dbReference>
<evidence type="ECO:0000256" key="1">
    <source>
        <dbReference type="SAM" id="MobiDB-lite"/>
    </source>
</evidence>
<dbReference type="GO" id="GO:0031179">
    <property type="term" value="P:peptide modification"/>
    <property type="evidence" value="ECO:0007669"/>
    <property type="project" value="InterPro"/>
</dbReference>
<dbReference type="PROSITE" id="PS50011">
    <property type="entry name" value="PROTEIN_KINASE_DOM"/>
    <property type="match status" value="1"/>
</dbReference>
<dbReference type="AlphaFoldDB" id="A0AAE3GE44"/>
<dbReference type="Gene3D" id="1.50.10.20">
    <property type="match status" value="2"/>
</dbReference>
<dbReference type="EMBL" id="JAMTCK010000006">
    <property type="protein sequence ID" value="MCP2166068.1"/>
    <property type="molecule type" value="Genomic_DNA"/>
</dbReference>
<dbReference type="Proteomes" id="UP001206128">
    <property type="component" value="Unassembled WGS sequence"/>
</dbReference>
<feature type="domain" description="Protein kinase" evidence="2">
    <location>
        <begin position="229"/>
        <end position="489"/>
    </location>
</feature>
<keyword evidence="3" id="KW-0808">Transferase</keyword>
<dbReference type="Pfam" id="PF25816">
    <property type="entry name" value="RamC_N"/>
    <property type="match status" value="1"/>
</dbReference>
<evidence type="ECO:0000313" key="3">
    <source>
        <dbReference type="EMBL" id="MCP2166068.1"/>
    </source>
</evidence>
<proteinExistence type="predicted"/>
<dbReference type="SMART" id="SM00220">
    <property type="entry name" value="S_TKc"/>
    <property type="match status" value="1"/>
</dbReference>
<dbReference type="NCBIfam" id="NF038151">
    <property type="entry name" value="lanthi_synth_III"/>
    <property type="match status" value="1"/>
</dbReference>
<dbReference type="CDD" id="cd04791">
    <property type="entry name" value="LanC_SerThrkinase"/>
    <property type="match status" value="1"/>
</dbReference>
<dbReference type="InterPro" id="IPR000719">
    <property type="entry name" value="Prot_kinase_dom"/>
</dbReference>
<dbReference type="GO" id="GO:0005524">
    <property type="term" value="F:ATP binding"/>
    <property type="evidence" value="ECO:0007669"/>
    <property type="project" value="InterPro"/>
</dbReference>
<dbReference type="InterPro" id="IPR007822">
    <property type="entry name" value="LANC-like"/>
</dbReference>
<name>A0AAE3GE44_9PSEU</name>
<dbReference type="SUPFAM" id="SSF158745">
    <property type="entry name" value="LanC-like"/>
    <property type="match status" value="1"/>
</dbReference>
<dbReference type="GO" id="GO:0004672">
    <property type="term" value="F:protein kinase activity"/>
    <property type="evidence" value="ECO:0007669"/>
    <property type="project" value="InterPro"/>
</dbReference>
<dbReference type="InterPro" id="IPR058053">
    <property type="entry name" value="RamC_C"/>
</dbReference>
<organism evidence="3 4">
    <name type="scientific">Goodfellowiella coeruleoviolacea</name>
    <dbReference type="NCBI Taxonomy" id="334858"/>
    <lineage>
        <taxon>Bacteria</taxon>
        <taxon>Bacillati</taxon>
        <taxon>Actinomycetota</taxon>
        <taxon>Actinomycetes</taxon>
        <taxon>Pseudonocardiales</taxon>
        <taxon>Pseudonocardiaceae</taxon>
        <taxon>Goodfellowiella</taxon>
    </lineage>
</organism>
<dbReference type="RefSeq" id="WP_253771568.1">
    <property type="nucleotide sequence ID" value="NZ_JAMTCK010000006.1"/>
</dbReference>
<evidence type="ECO:0000313" key="4">
    <source>
        <dbReference type="Proteomes" id="UP001206128"/>
    </source>
</evidence>
<dbReference type="SMART" id="SM01260">
    <property type="entry name" value="LANC_like"/>
    <property type="match status" value="1"/>
</dbReference>
<comment type="caution">
    <text evidence="3">The sequence shown here is derived from an EMBL/GenBank/DDBJ whole genome shotgun (WGS) entry which is preliminary data.</text>
</comment>
<keyword evidence="4" id="KW-1185">Reference proteome</keyword>
<keyword evidence="3" id="KW-0418">Kinase</keyword>
<accession>A0AAE3GE44</accession>
<protein>
    <submittedName>
        <fullName evidence="3">Protein kinase domain-containing protein</fullName>
    </submittedName>
</protein>
<dbReference type="InterPro" id="IPR011009">
    <property type="entry name" value="Kinase-like_dom_sf"/>
</dbReference>
<reference evidence="3" key="1">
    <citation type="submission" date="2022-06" db="EMBL/GenBank/DDBJ databases">
        <title>Genomic Encyclopedia of Archaeal and Bacterial Type Strains, Phase II (KMG-II): from individual species to whole genera.</title>
        <authorList>
            <person name="Goeker M."/>
        </authorList>
    </citation>
    <scope>NUCLEOTIDE SEQUENCE</scope>
    <source>
        <strain evidence="3">DSM 43935</strain>
    </source>
</reference>
<dbReference type="Gene3D" id="1.10.510.10">
    <property type="entry name" value="Transferase(Phosphotransferase) domain 1"/>
    <property type="match status" value="1"/>
</dbReference>
<feature type="region of interest" description="Disordered" evidence="1">
    <location>
        <begin position="470"/>
        <end position="495"/>
    </location>
</feature>
<sequence>MDSRYEAYCFADRLFYEVPRHLDNDEGSLSSAVPSMPESSWTEHDLGGWRVYLPPAGDLSGRRQGWKIHVSGTPDNARRLIAKVGEYCLARHIPFKVLRTEKILLARNSKYASRAASGKLITIYPASDSDLERILSDLDETLSGEPGPYILSDLRYGAGPLYVRYGGFVERWTANEHGEQVTAIERPDGVLVPDERRPGFHVPDWVTLPEFLSPHVAARRSGSAADMPYQVTSAIHFSNGGGVYLATRRSDGQPAVLKEARPYAGLDADGTDAVTRLDWEHQALLRLDGVPGVPRVLDRFTVWEHHFLALSKLPGIPLGNWLAHNYPLTQPAATDAELAAYTERALRVAEGIGRVVSAVHERGLVFGDLHNRNVLVDEHDRVGLVDFELAFPVETGRRPALGAPGFAAPPDRHGFAIDHYALAALRLWLFLPMNPLLPLAPDKLPTYLRFVRERCALPDDYLAQVEQVLRPTPTGSPGPGSSGAGSPGAGATGVGAAGVGGGAGWPVAQTAAVPNRTEVDWSGARKSMVEAILASATPERGDRLFPGDIEQFSSGGTTLGYGAAGVLHALAVTGAGRYPEHENWLVQAVRTTPPRRPGLYDGAFGVAAVLADLGHHEPAGALVDEFTPLVADVRDHGLHGGLAGIGLALTRLADVWQRPEHLDQALAVGDRLGGALAGAAGPGASARAGLMHGWSGPALLFVHLFRRTGDRAWLDLADRALLRELQECERRDDGRLQVRDGTVRSLPYLEVGSAGIAVVAEELAEHAPDAASAAELPALRRALLAEYVAQSGLWLGRAGLISALALSLRRHPDPEGERGLATHLARLGLHAVDFRGELAFPGNQLLRLSMDLATGTAGVLLAVSAAVDDRVPPLPFLGERHVPADAPVASAP</sequence>
<gene>
    <name evidence="3" type="ORF">LX83_002927</name>
</gene>